<reference evidence="1 2" key="1">
    <citation type="submission" date="2024-01" db="EMBL/GenBank/DDBJ databases">
        <title>A telomere-to-telomere, gap-free genome of sweet tea (Lithocarpus litseifolius).</title>
        <authorList>
            <person name="Zhou J."/>
        </authorList>
    </citation>
    <scope>NUCLEOTIDE SEQUENCE [LARGE SCALE GENOMIC DNA]</scope>
    <source>
        <strain evidence="1">Zhou-2022a</strain>
        <tissue evidence="1">Leaf</tissue>
    </source>
</reference>
<protein>
    <submittedName>
        <fullName evidence="1">Uncharacterized protein</fullName>
    </submittedName>
</protein>
<evidence type="ECO:0000313" key="1">
    <source>
        <dbReference type="EMBL" id="KAK9990658.1"/>
    </source>
</evidence>
<dbReference type="AlphaFoldDB" id="A0AAW2BYZ5"/>
<gene>
    <name evidence="1" type="ORF">SO802_025643</name>
</gene>
<dbReference type="EMBL" id="JAZDWU010000009">
    <property type="protein sequence ID" value="KAK9990658.1"/>
    <property type="molecule type" value="Genomic_DNA"/>
</dbReference>
<proteinExistence type="predicted"/>
<sequence length="76" mass="8348">MAVPLKICIKAISLSCVSICEDTILWDSSSNGAFDPKNAYSIAAGNVHQPNLFKGFSSPLETDLSLWHLEFVFTEK</sequence>
<organism evidence="1 2">
    <name type="scientific">Lithocarpus litseifolius</name>
    <dbReference type="NCBI Taxonomy" id="425828"/>
    <lineage>
        <taxon>Eukaryota</taxon>
        <taxon>Viridiplantae</taxon>
        <taxon>Streptophyta</taxon>
        <taxon>Embryophyta</taxon>
        <taxon>Tracheophyta</taxon>
        <taxon>Spermatophyta</taxon>
        <taxon>Magnoliopsida</taxon>
        <taxon>eudicotyledons</taxon>
        <taxon>Gunneridae</taxon>
        <taxon>Pentapetalae</taxon>
        <taxon>rosids</taxon>
        <taxon>fabids</taxon>
        <taxon>Fagales</taxon>
        <taxon>Fagaceae</taxon>
        <taxon>Lithocarpus</taxon>
    </lineage>
</organism>
<evidence type="ECO:0000313" key="2">
    <source>
        <dbReference type="Proteomes" id="UP001459277"/>
    </source>
</evidence>
<keyword evidence="2" id="KW-1185">Reference proteome</keyword>
<name>A0AAW2BYZ5_9ROSI</name>
<dbReference type="Proteomes" id="UP001459277">
    <property type="component" value="Unassembled WGS sequence"/>
</dbReference>
<accession>A0AAW2BYZ5</accession>
<comment type="caution">
    <text evidence="1">The sequence shown here is derived from an EMBL/GenBank/DDBJ whole genome shotgun (WGS) entry which is preliminary data.</text>
</comment>